<name>A0ABU3BZN6_9GAMM</name>
<evidence type="ECO:0000256" key="2">
    <source>
        <dbReference type="ARBA" id="ARBA00010644"/>
    </source>
</evidence>
<dbReference type="PIRSF" id="PIRSF000166">
    <property type="entry name" value="Coproporphyri_ox"/>
    <property type="match status" value="1"/>
</dbReference>
<comment type="caution">
    <text evidence="7">Lacks conserved residue(s) required for the propagation of feature annotation.</text>
</comment>
<keyword evidence="4 7" id="KW-0560">Oxidoreductase</keyword>
<dbReference type="NCBIfam" id="NF003727">
    <property type="entry name" value="PRK05330.1"/>
    <property type="match status" value="1"/>
</dbReference>
<dbReference type="PROSITE" id="PS01021">
    <property type="entry name" value="COPROGEN_OXIDASE"/>
    <property type="match status" value="1"/>
</dbReference>
<keyword evidence="6 7" id="KW-0627">Porphyrin biosynthesis</keyword>
<comment type="similarity">
    <text evidence="2 7">Belongs to the aerobic coproporphyrinogen-III oxidase family.</text>
</comment>
<evidence type="ECO:0000313" key="8">
    <source>
        <dbReference type="EMBL" id="MDT0634750.1"/>
    </source>
</evidence>
<evidence type="ECO:0000256" key="4">
    <source>
        <dbReference type="ARBA" id="ARBA00023002"/>
    </source>
</evidence>
<dbReference type="InterPro" id="IPR018375">
    <property type="entry name" value="Coprogen_oxidase_CS"/>
</dbReference>
<accession>A0ABU3BZN6</accession>
<feature type="binding site" evidence="7">
    <location>
        <position position="99"/>
    </location>
    <ligand>
        <name>a divalent metal cation</name>
        <dbReference type="ChEBI" id="CHEBI:60240"/>
    </ligand>
</feature>
<dbReference type="EC" id="1.3.3.3" evidence="7"/>
<evidence type="ECO:0000256" key="1">
    <source>
        <dbReference type="ARBA" id="ARBA00005168"/>
    </source>
</evidence>
<comment type="subunit">
    <text evidence="3 7">Homodimer.</text>
</comment>
<keyword evidence="5 7" id="KW-0350">Heme biosynthesis</keyword>
<dbReference type="InterPro" id="IPR001260">
    <property type="entry name" value="Coprogen_oxidase_aer"/>
</dbReference>
<dbReference type="RefSeq" id="WP_311652558.1">
    <property type="nucleotide sequence ID" value="NZ_JAVRIB010000006.1"/>
</dbReference>
<dbReference type="SUPFAM" id="SSF102886">
    <property type="entry name" value="Coproporphyrinogen III oxidase"/>
    <property type="match status" value="1"/>
</dbReference>
<comment type="function">
    <text evidence="7">Involved in the heme biosynthesis. Catalyzes the aerobic oxidative decarboxylation of propionate groups of rings A and B of coproporphyrinogen-III to yield the vinyl groups in protoporphyrinogen-IX.</text>
</comment>
<protein>
    <recommendedName>
        <fullName evidence="7">Oxygen-dependent coproporphyrinogen-III oxidase</fullName>
        <shortName evidence="7">CPO</shortName>
        <shortName evidence="7">Coprogen oxidase</shortName>
        <shortName evidence="7">Coproporphyrinogenase</shortName>
        <ecNumber evidence="7">1.3.3.3</ecNumber>
    </recommendedName>
</protein>
<evidence type="ECO:0000313" key="9">
    <source>
        <dbReference type="Proteomes" id="UP001251857"/>
    </source>
</evidence>
<dbReference type="InterPro" id="IPR036406">
    <property type="entry name" value="Coprogen_oxidase_aer_sf"/>
</dbReference>
<feature type="region of interest" description="Important for dimerization" evidence="7">
    <location>
        <begin position="243"/>
        <end position="278"/>
    </location>
</feature>
<organism evidence="8 9">
    <name type="scientific">Spectribacter hydrogenoxidans</name>
    <dbReference type="NCBI Taxonomy" id="3075608"/>
    <lineage>
        <taxon>Bacteria</taxon>
        <taxon>Pseudomonadati</taxon>
        <taxon>Pseudomonadota</taxon>
        <taxon>Gammaproteobacteria</taxon>
        <taxon>Salinisphaerales</taxon>
        <taxon>Salinisphaeraceae</taxon>
        <taxon>Spectribacter</taxon>
    </lineage>
</organism>
<comment type="cofactor">
    <cofactor evidence="7">
        <name>a divalent metal cation</name>
        <dbReference type="ChEBI" id="CHEBI:60240"/>
    </cofactor>
</comment>
<dbReference type="Gene3D" id="3.40.1500.10">
    <property type="entry name" value="Coproporphyrinogen III oxidase, aerobic"/>
    <property type="match status" value="1"/>
</dbReference>
<reference evidence="8 9" key="1">
    <citation type="submission" date="2023-09" db="EMBL/GenBank/DDBJ databases">
        <authorList>
            <person name="Rey-Velasco X."/>
        </authorList>
    </citation>
    <scope>NUCLEOTIDE SEQUENCE [LARGE SCALE GENOMIC DNA]</scope>
    <source>
        <strain evidence="8 9">W335</strain>
    </source>
</reference>
<feature type="binding site" evidence="7">
    <location>
        <position position="178"/>
    </location>
    <ligand>
        <name>a divalent metal cation</name>
        <dbReference type="ChEBI" id="CHEBI:60240"/>
    </ligand>
</feature>
<gene>
    <name evidence="7 8" type="primary">hemF</name>
    <name evidence="8" type="ORF">RM532_07245</name>
</gene>
<dbReference type="PRINTS" id="PR00073">
    <property type="entry name" value="COPRGNOXDASE"/>
</dbReference>
<dbReference type="PANTHER" id="PTHR10755:SF0">
    <property type="entry name" value="OXYGEN-DEPENDENT COPROPORPHYRINOGEN-III OXIDASE, MITOCHONDRIAL"/>
    <property type="match status" value="1"/>
</dbReference>
<feature type="site" description="Important for dimerization" evidence="7">
    <location>
        <position position="178"/>
    </location>
</feature>
<dbReference type="PANTHER" id="PTHR10755">
    <property type="entry name" value="COPROPORPHYRINOGEN III OXIDASE, MITOCHONDRIAL"/>
    <property type="match status" value="1"/>
</dbReference>
<keyword evidence="7" id="KW-0479">Metal-binding</keyword>
<dbReference type="HAMAP" id="MF_00333">
    <property type="entry name" value="Coprogen_oxidas"/>
    <property type="match status" value="1"/>
</dbReference>
<keyword evidence="9" id="KW-1185">Reference proteome</keyword>
<sequence length="303" mass="34570">MTGTVNADAVVAYLQGLQDDICRTLGGFEAEATFRQDVWTRKAGGGGDTRILADGDVLERAGVGFSRITGDSLPAAASARRPELAGRRFMATGVSVVVHPRNPFAPTAHANVRFFIAESDDAPPVWWFGGGFDLTPYYGFNEDARHWHATARDLCAPFGDDVYPRFKHWCDEYFYLPHRDERRGIGGLFFDDLDEWGFAHCFEFLQAVGHGFLDAYAPILDRRRHQPWGERERDFQLYRRGRYVEFNLVYDRGTLFGLQSKGRTESILMSMPPLAGWRYDWQPSPGSEEARLYEHFLQPRDWV</sequence>
<evidence type="ECO:0000256" key="7">
    <source>
        <dbReference type="HAMAP-Rule" id="MF_00333"/>
    </source>
</evidence>
<evidence type="ECO:0000256" key="3">
    <source>
        <dbReference type="ARBA" id="ARBA00011738"/>
    </source>
</evidence>
<comment type="catalytic activity">
    <reaction evidence="7">
        <text>coproporphyrinogen III + O2 + 2 H(+) = protoporphyrinogen IX + 2 CO2 + 2 H2O</text>
        <dbReference type="Rhea" id="RHEA:18257"/>
        <dbReference type="ChEBI" id="CHEBI:15377"/>
        <dbReference type="ChEBI" id="CHEBI:15378"/>
        <dbReference type="ChEBI" id="CHEBI:15379"/>
        <dbReference type="ChEBI" id="CHEBI:16526"/>
        <dbReference type="ChEBI" id="CHEBI:57307"/>
        <dbReference type="ChEBI" id="CHEBI:57309"/>
        <dbReference type="EC" id="1.3.3.3"/>
    </reaction>
</comment>
<comment type="caution">
    <text evidence="8">The sequence shown here is derived from an EMBL/GenBank/DDBJ whole genome shotgun (WGS) entry which is preliminary data.</text>
</comment>
<comment type="pathway">
    <text evidence="1 7">Porphyrin-containing compound metabolism; protoporphyrin-IX biosynthesis; protoporphyrinogen-IX from coproporphyrinogen-III (O2 route): step 1/1.</text>
</comment>
<dbReference type="Proteomes" id="UP001251857">
    <property type="component" value="Unassembled WGS sequence"/>
</dbReference>
<keyword evidence="7" id="KW-0963">Cytoplasm</keyword>
<dbReference type="EMBL" id="JAVRIB010000006">
    <property type="protein sequence ID" value="MDT0634750.1"/>
    <property type="molecule type" value="Genomic_DNA"/>
</dbReference>
<feature type="active site" description="Proton donor" evidence="7">
    <location>
        <position position="109"/>
    </location>
</feature>
<feature type="binding site" evidence="7">
    <location>
        <position position="109"/>
    </location>
    <ligand>
        <name>a divalent metal cation</name>
        <dbReference type="ChEBI" id="CHEBI:60240"/>
    </ligand>
</feature>
<dbReference type="GO" id="GO:0004109">
    <property type="term" value="F:coproporphyrinogen oxidase activity"/>
    <property type="evidence" value="ECO:0007669"/>
    <property type="project" value="UniProtKB-EC"/>
</dbReference>
<comment type="subcellular location">
    <subcellularLocation>
        <location evidence="7">Cytoplasm</location>
    </subcellularLocation>
</comment>
<feature type="binding site" evidence="7">
    <location>
        <position position="148"/>
    </location>
    <ligand>
        <name>a divalent metal cation</name>
        <dbReference type="ChEBI" id="CHEBI:60240"/>
    </ligand>
</feature>
<feature type="binding site" evidence="7">
    <location>
        <begin position="111"/>
        <end position="113"/>
    </location>
    <ligand>
        <name>substrate</name>
    </ligand>
</feature>
<dbReference type="Pfam" id="PF01218">
    <property type="entry name" value="Coprogen_oxidas"/>
    <property type="match status" value="1"/>
</dbReference>
<evidence type="ECO:0000256" key="5">
    <source>
        <dbReference type="ARBA" id="ARBA00023133"/>
    </source>
</evidence>
<evidence type="ECO:0000256" key="6">
    <source>
        <dbReference type="ARBA" id="ARBA00023244"/>
    </source>
</evidence>
<feature type="binding site" evidence="7">
    <location>
        <position position="95"/>
    </location>
    <ligand>
        <name>substrate</name>
    </ligand>
</feature>
<proteinExistence type="inferred from homology"/>